<proteinExistence type="inferred from homology"/>
<feature type="transmembrane region" description="Helical" evidence="10">
    <location>
        <begin position="526"/>
        <end position="548"/>
    </location>
</feature>
<dbReference type="GO" id="GO:0005524">
    <property type="term" value="F:ATP binding"/>
    <property type="evidence" value="ECO:0007669"/>
    <property type="project" value="UniProtKB-KW"/>
</dbReference>
<dbReference type="GO" id="GO:0140359">
    <property type="term" value="F:ABC-type transporter activity"/>
    <property type="evidence" value="ECO:0007669"/>
    <property type="project" value="InterPro"/>
</dbReference>
<keyword evidence="5" id="KW-0547">Nucleotide-binding</keyword>
<comment type="similarity">
    <text evidence="2">Belongs to the ABC transporter superfamily. ABCG family. Eye pigment precursor importer (TC 3.A.1.204) subfamily.</text>
</comment>
<feature type="domain" description="ABC transporter" evidence="11">
    <location>
        <begin position="65"/>
        <end position="311"/>
    </location>
</feature>
<dbReference type="SUPFAM" id="SSF52540">
    <property type="entry name" value="P-loop containing nucleoside triphosphate hydrolases"/>
    <property type="match status" value="1"/>
</dbReference>
<comment type="caution">
    <text evidence="12">The sequence shown here is derived from an EMBL/GenBank/DDBJ whole genome shotgun (WGS) entry which is preliminary data.</text>
</comment>
<reference evidence="12 13" key="1">
    <citation type="journal article" date="2015" name="Genome Biol.">
        <title>Comparative genomics of Steinernema reveals deeply conserved gene regulatory networks.</title>
        <authorList>
            <person name="Dillman A.R."/>
            <person name="Macchietto M."/>
            <person name="Porter C.F."/>
            <person name="Rogers A."/>
            <person name="Williams B."/>
            <person name="Antoshechkin I."/>
            <person name="Lee M.M."/>
            <person name="Goodwin Z."/>
            <person name="Lu X."/>
            <person name="Lewis E.E."/>
            <person name="Goodrich-Blair H."/>
            <person name="Stock S.P."/>
            <person name="Adams B.J."/>
            <person name="Sternberg P.W."/>
            <person name="Mortazavi A."/>
        </authorList>
    </citation>
    <scope>NUCLEOTIDE SEQUENCE [LARGE SCALE GENOMIC DNA]</scope>
    <source>
        <strain evidence="12 13">ALL</strain>
    </source>
</reference>
<evidence type="ECO:0000256" key="4">
    <source>
        <dbReference type="ARBA" id="ARBA00022692"/>
    </source>
</evidence>
<feature type="transmembrane region" description="Helical" evidence="10">
    <location>
        <begin position="555"/>
        <end position="573"/>
    </location>
</feature>
<evidence type="ECO:0000256" key="9">
    <source>
        <dbReference type="SAM" id="MobiDB-lite"/>
    </source>
</evidence>
<evidence type="ECO:0000313" key="12">
    <source>
        <dbReference type="EMBL" id="TKR67707.1"/>
    </source>
</evidence>
<feature type="transmembrane region" description="Helical" evidence="10">
    <location>
        <begin position="644"/>
        <end position="669"/>
    </location>
</feature>
<dbReference type="InterPro" id="IPR027417">
    <property type="entry name" value="P-loop_NTPase"/>
</dbReference>
<gene>
    <name evidence="12" type="ORF">L596_023815</name>
</gene>
<dbReference type="AlphaFoldDB" id="A0A4U5MES6"/>
<dbReference type="PROSITE" id="PS50893">
    <property type="entry name" value="ABC_TRANSPORTER_2"/>
    <property type="match status" value="1"/>
</dbReference>
<keyword evidence="13" id="KW-1185">Reference proteome</keyword>
<evidence type="ECO:0000256" key="5">
    <source>
        <dbReference type="ARBA" id="ARBA00022741"/>
    </source>
</evidence>
<dbReference type="InterPro" id="IPR050352">
    <property type="entry name" value="ABCG_transporters"/>
</dbReference>
<sequence>MLSQTQSDQATSPTFVSSASQRSSASSFHGAERPPSKTDVVELPGFYAEDRKSLVWKDIEVSVPKHYHDSIFSIFSKSRKERRQVIFGVSGAAEPGELLAIMGESGAGKTTLLNILTRRNKKGLQWSGEMNVNGEELSDNKMMKISAFVEQVDMFCNDMTVKEHLTFSAHLRMNPRYSYEEREERVRKVIEDMGLQECQDRLIAARFGQKISMGEMKRLSFACEVLTDPSIFFFDEPTSGLDSFMAHQVISTLKHIAARGKTVLMTVHQPSSQVFDMFDKVCLMSMGKVAYFGRRDQIGDFFASAGFPVPPFTNTADHIVKTVAVRDGFDEEGIVINATVRKTFESSQSAKELKAVTHAPILERREKWANEPTSYRRRFAAPWMRQLYWCTKRHFVSSWRDPLILKVRLASVIVASALIGFVNFRTPLNKDTVMVYNGILFFSMLDMQFSFMVPCIHVMFHQRTSALYSGISFQPLQGRRLFYREEPRRSTAVHRVSDHLLGHSRCDFWSHLLAQTPDHWLKFSNFTIINIILTNLSISVGYAGSCLFTNVLNAVNYLLLSVIPLLIFCGYYITKVPKWITWLSYFSWFKYAFQAQVLNLWKGVAYVDEVCEGEQSACLNGVDGPDVIKKYVKTFENQDSDYNWIYINMAILIVFTIIFRILGVLALTARAKFSS</sequence>
<dbReference type="GO" id="GO:0016887">
    <property type="term" value="F:ATP hydrolysis activity"/>
    <property type="evidence" value="ECO:0007669"/>
    <property type="project" value="InterPro"/>
</dbReference>
<dbReference type="InterPro" id="IPR043926">
    <property type="entry name" value="ABCG_dom"/>
</dbReference>
<evidence type="ECO:0000256" key="2">
    <source>
        <dbReference type="ARBA" id="ARBA00005814"/>
    </source>
</evidence>
<dbReference type="InterPro" id="IPR003593">
    <property type="entry name" value="AAA+_ATPase"/>
</dbReference>
<evidence type="ECO:0000256" key="7">
    <source>
        <dbReference type="ARBA" id="ARBA00022989"/>
    </source>
</evidence>
<evidence type="ECO:0000313" key="13">
    <source>
        <dbReference type="Proteomes" id="UP000298663"/>
    </source>
</evidence>
<dbReference type="InterPro" id="IPR013525">
    <property type="entry name" value="ABC2_TM"/>
</dbReference>
<keyword evidence="7 10" id="KW-1133">Transmembrane helix</keyword>
<evidence type="ECO:0000256" key="8">
    <source>
        <dbReference type="ARBA" id="ARBA00023136"/>
    </source>
</evidence>
<evidence type="ECO:0000256" key="10">
    <source>
        <dbReference type="SAM" id="Phobius"/>
    </source>
</evidence>
<dbReference type="Pfam" id="PF19055">
    <property type="entry name" value="ABC2_membrane_7"/>
    <property type="match status" value="1"/>
</dbReference>
<feature type="transmembrane region" description="Helical" evidence="10">
    <location>
        <begin position="403"/>
        <end position="422"/>
    </location>
</feature>
<feature type="compositionally biased region" description="Basic and acidic residues" evidence="9">
    <location>
        <begin position="30"/>
        <end position="39"/>
    </location>
</feature>
<feature type="compositionally biased region" description="Polar residues" evidence="9">
    <location>
        <begin position="1"/>
        <end position="16"/>
    </location>
</feature>
<dbReference type="GO" id="GO:0005886">
    <property type="term" value="C:plasma membrane"/>
    <property type="evidence" value="ECO:0007669"/>
    <property type="project" value="TreeGrafter"/>
</dbReference>
<evidence type="ECO:0000256" key="1">
    <source>
        <dbReference type="ARBA" id="ARBA00004141"/>
    </source>
</evidence>
<dbReference type="Proteomes" id="UP000298663">
    <property type="component" value="Unassembled WGS sequence"/>
</dbReference>
<dbReference type="EMBL" id="AZBU02000008">
    <property type="protein sequence ID" value="TKR67707.1"/>
    <property type="molecule type" value="Genomic_DNA"/>
</dbReference>
<organism evidence="12 13">
    <name type="scientific">Steinernema carpocapsae</name>
    <name type="common">Entomopathogenic nematode</name>
    <dbReference type="NCBI Taxonomy" id="34508"/>
    <lineage>
        <taxon>Eukaryota</taxon>
        <taxon>Metazoa</taxon>
        <taxon>Ecdysozoa</taxon>
        <taxon>Nematoda</taxon>
        <taxon>Chromadorea</taxon>
        <taxon>Rhabditida</taxon>
        <taxon>Tylenchina</taxon>
        <taxon>Panagrolaimomorpha</taxon>
        <taxon>Strongyloidoidea</taxon>
        <taxon>Steinernematidae</taxon>
        <taxon>Steinernema</taxon>
    </lineage>
</organism>
<evidence type="ECO:0000259" key="11">
    <source>
        <dbReference type="PROSITE" id="PS50893"/>
    </source>
</evidence>
<keyword evidence="8 10" id="KW-0472">Membrane</keyword>
<reference evidence="12 13" key="2">
    <citation type="journal article" date="2019" name="G3 (Bethesda)">
        <title>Hybrid Assembly of the Genome of the Entomopathogenic Nematode Steinernema carpocapsae Identifies the X-Chromosome.</title>
        <authorList>
            <person name="Serra L."/>
            <person name="Macchietto M."/>
            <person name="Macias-Munoz A."/>
            <person name="McGill C.J."/>
            <person name="Rodriguez I.M."/>
            <person name="Rodriguez B."/>
            <person name="Murad R."/>
            <person name="Mortazavi A."/>
        </authorList>
    </citation>
    <scope>NUCLEOTIDE SEQUENCE [LARGE SCALE GENOMIC DNA]</scope>
    <source>
        <strain evidence="12 13">ALL</strain>
    </source>
</reference>
<accession>A0A4U5MES6</accession>
<dbReference type="Pfam" id="PF01061">
    <property type="entry name" value="ABC2_membrane"/>
    <property type="match status" value="2"/>
</dbReference>
<protein>
    <recommendedName>
        <fullName evidence="11">ABC transporter domain-containing protein</fullName>
    </recommendedName>
</protein>
<feature type="compositionally biased region" description="Low complexity" evidence="9">
    <location>
        <begin position="17"/>
        <end position="27"/>
    </location>
</feature>
<dbReference type="PANTHER" id="PTHR48041:SF93">
    <property type="entry name" value="ABC TRANSPORTER ATP-BINDING PROTEIN_PERMEASE WHT-1"/>
    <property type="match status" value="1"/>
</dbReference>
<dbReference type="Gene3D" id="3.40.50.300">
    <property type="entry name" value="P-loop containing nucleotide triphosphate hydrolases"/>
    <property type="match status" value="1"/>
</dbReference>
<keyword evidence="6" id="KW-0067">ATP-binding</keyword>
<evidence type="ECO:0000256" key="6">
    <source>
        <dbReference type="ARBA" id="ARBA00022840"/>
    </source>
</evidence>
<name>A0A4U5MES6_STECR</name>
<feature type="transmembrane region" description="Helical" evidence="10">
    <location>
        <begin position="434"/>
        <end position="460"/>
    </location>
</feature>
<dbReference type="InterPro" id="IPR003439">
    <property type="entry name" value="ABC_transporter-like_ATP-bd"/>
</dbReference>
<comment type="subcellular location">
    <subcellularLocation>
        <location evidence="1">Membrane</location>
        <topology evidence="1">Multi-pass membrane protein</topology>
    </subcellularLocation>
</comment>
<feature type="region of interest" description="Disordered" evidence="9">
    <location>
        <begin position="1"/>
        <end position="39"/>
    </location>
</feature>
<evidence type="ECO:0000256" key="3">
    <source>
        <dbReference type="ARBA" id="ARBA00022448"/>
    </source>
</evidence>
<keyword evidence="3" id="KW-0813">Transport</keyword>
<dbReference type="SMART" id="SM00382">
    <property type="entry name" value="AAA"/>
    <property type="match status" value="1"/>
</dbReference>
<dbReference type="Pfam" id="PF00005">
    <property type="entry name" value="ABC_tran"/>
    <property type="match status" value="1"/>
</dbReference>
<keyword evidence="4 10" id="KW-0812">Transmembrane</keyword>
<dbReference type="CDD" id="cd03213">
    <property type="entry name" value="ABCG_EPDR"/>
    <property type="match status" value="1"/>
</dbReference>
<dbReference type="OrthoDB" id="66620at2759"/>
<dbReference type="STRING" id="34508.A0A4U5MES6"/>
<dbReference type="PANTHER" id="PTHR48041">
    <property type="entry name" value="ABC TRANSPORTER G FAMILY MEMBER 28"/>
    <property type="match status" value="1"/>
</dbReference>